<dbReference type="AlphaFoldDB" id="A0A168CQ73"/>
<organism evidence="1 2">
    <name type="scientific">Fictibacillus phosphorivorans</name>
    <dbReference type="NCBI Taxonomy" id="1221500"/>
    <lineage>
        <taxon>Bacteria</taxon>
        <taxon>Bacillati</taxon>
        <taxon>Bacillota</taxon>
        <taxon>Bacilli</taxon>
        <taxon>Bacillales</taxon>
        <taxon>Fictibacillaceae</taxon>
        <taxon>Fictibacillus</taxon>
    </lineage>
</organism>
<dbReference type="EMBL" id="LRFC01000038">
    <property type="protein sequence ID" value="KZE63861.1"/>
    <property type="molecule type" value="Genomic_DNA"/>
</dbReference>
<accession>A0A168CQ73</accession>
<protein>
    <recommendedName>
        <fullName evidence="3">DUF664 domain-containing protein</fullName>
    </recommendedName>
</protein>
<keyword evidence="2" id="KW-1185">Reference proteome</keyword>
<dbReference type="Pfam" id="PF04978">
    <property type="entry name" value="MST"/>
    <property type="match status" value="1"/>
</dbReference>
<dbReference type="SUPFAM" id="SSF109854">
    <property type="entry name" value="DinB/YfiT-like putative metalloenzymes"/>
    <property type="match status" value="1"/>
</dbReference>
<evidence type="ECO:0008006" key="3">
    <source>
        <dbReference type="Google" id="ProtNLM"/>
    </source>
</evidence>
<dbReference type="OrthoDB" id="117483at2"/>
<dbReference type="Proteomes" id="UP000076567">
    <property type="component" value="Unassembled WGS sequence"/>
</dbReference>
<gene>
    <name evidence="1" type="ORF">AWM68_12150</name>
</gene>
<comment type="caution">
    <text evidence="1">The sequence shown here is derived from an EMBL/GenBank/DDBJ whole genome shotgun (WGS) entry which is preliminary data.</text>
</comment>
<dbReference type="InterPro" id="IPR007061">
    <property type="entry name" value="MST-like"/>
</dbReference>
<proteinExistence type="predicted"/>
<dbReference type="Gene3D" id="1.20.120.450">
    <property type="entry name" value="dinb family like domain"/>
    <property type="match status" value="1"/>
</dbReference>
<sequence length="188" mass="21871">MTTSNKSPFVIGQIEGYSKEFSNLISMMNYARETTIWEVQNLSVEELDFRINGTGNSIGMLLAHFVAVEKIYQFLTINGKDLPDEEVDRYADTLQPALDLGEAGTIINGNTAEFYLEDLKKTREITLKHFQNLPDSWLYETTPWWNNELSNNYFKWFHVFEDEINHRGQIRIIKKQYERANNSTTSQA</sequence>
<dbReference type="RefSeq" id="WP_066244646.1">
    <property type="nucleotide sequence ID" value="NZ_LRFC01000038.1"/>
</dbReference>
<evidence type="ECO:0000313" key="1">
    <source>
        <dbReference type="EMBL" id="KZE63861.1"/>
    </source>
</evidence>
<name>A0A168CQ73_9BACL</name>
<reference evidence="2" key="1">
    <citation type="submission" date="2016-01" db="EMBL/GenBank/DDBJ databases">
        <title>Draft genome of Chromobacterium sp. F49.</title>
        <authorList>
            <person name="Hong K.W."/>
        </authorList>
    </citation>
    <scope>NUCLEOTIDE SEQUENCE [LARGE SCALE GENOMIC DNA]</scope>
    <source>
        <strain evidence="2">P7IIIA</strain>
    </source>
</reference>
<dbReference type="InterPro" id="IPR034660">
    <property type="entry name" value="DinB/YfiT-like"/>
</dbReference>
<evidence type="ECO:0000313" key="2">
    <source>
        <dbReference type="Proteomes" id="UP000076567"/>
    </source>
</evidence>